<dbReference type="PANTHER" id="PTHR12385:SF14">
    <property type="entry name" value="CHOLINE TRANSPORTER-LIKE 2"/>
    <property type="match status" value="1"/>
</dbReference>
<accession>A0A6L2Q5Q9</accession>
<dbReference type="Proteomes" id="UP000502823">
    <property type="component" value="Unassembled WGS sequence"/>
</dbReference>
<name>A0A6L2Q5Q9_COPFO</name>
<dbReference type="InterPro" id="IPR007603">
    <property type="entry name" value="Choline_transptr-like"/>
</dbReference>
<evidence type="ECO:0000256" key="1">
    <source>
        <dbReference type="ARBA" id="ARBA00004141"/>
    </source>
</evidence>
<feature type="transmembrane region" description="Helical" evidence="8">
    <location>
        <begin position="53"/>
        <end position="74"/>
    </location>
</feature>
<dbReference type="FunCoup" id="A0A6L2Q5Q9">
    <property type="interactions" value="233"/>
</dbReference>
<keyword evidence="5 8" id="KW-0472">Membrane</keyword>
<dbReference type="AlphaFoldDB" id="A0A6L2Q5Q9"/>
<dbReference type="InterPro" id="IPR036514">
    <property type="entry name" value="SGNH_hydro_sf"/>
</dbReference>
<comment type="caution">
    <text evidence="9">The sequence shown here is derived from an EMBL/GenBank/DDBJ whole genome shotgun (WGS) entry which is preliminary data.</text>
</comment>
<keyword evidence="4 8" id="KW-1133">Transmembrane helix</keyword>
<dbReference type="GO" id="GO:0016020">
    <property type="term" value="C:membrane"/>
    <property type="evidence" value="ECO:0007669"/>
    <property type="project" value="UniProtKB-SubCell"/>
</dbReference>
<evidence type="ECO:0000313" key="10">
    <source>
        <dbReference type="Proteomes" id="UP000502823"/>
    </source>
</evidence>
<keyword evidence="3 8" id="KW-0812">Transmembrane</keyword>
<feature type="region of interest" description="Disordered" evidence="7">
    <location>
        <begin position="790"/>
        <end position="809"/>
    </location>
</feature>
<reference evidence="10" key="1">
    <citation type="submission" date="2020-01" db="EMBL/GenBank/DDBJ databases">
        <title>Draft genome sequence of the Termite Coptotermes fromosanus.</title>
        <authorList>
            <person name="Itakura S."/>
            <person name="Yosikawa Y."/>
            <person name="Umezawa K."/>
        </authorList>
    </citation>
    <scope>NUCLEOTIDE SEQUENCE [LARGE SCALE GENOMIC DNA]</scope>
</reference>
<feature type="transmembrane region" description="Helical" evidence="8">
    <location>
        <begin position="1127"/>
        <end position="1148"/>
    </location>
</feature>
<evidence type="ECO:0000313" key="9">
    <source>
        <dbReference type="EMBL" id="GFG38862.1"/>
    </source>
</evidence>
<organism evidence="9 10">
    <name type="scientific">Coptotermes formosanus</name>
    <name type="common">Formosan subterranean termite</name>
    <dbReference type="NCBI Taxonomy" id="36987"/>
    <lineage>
        <taxon>Eukaryota</taxon>
        <taxon>Metazoa</taxon>
        <taxon>Ecdysozoa</taxon>
        <taxon>Arthropoda</taxon>
        <taxon>Hexapoda</taxon>
        <taxon>Insecta</taxon>
        <taxon>Pterygota</taxon>
        <taxon>Neoptera</taxon>
        <taxon>Polyneoptera</taxon>
        <taxon>Dictyoptera</taxon>
        <taxon>Blattodea</taxon>
        <taxon>Blattoidea</taxon>
        <taxon>Termitoidae</taxon>
        <taxon>Rhinotermitidae</taxon>
        <taxon>Coptotermes</taxon>
    </lineage>
</organism>
<dbReference type="Pfam" id="PF04515">
    <property type="entry name" value="Choline_transpo"/>
    <property type="match status" value="2"/>
</dbReference>
<dbReference type="GO" id="GO:0022857">
    <property type="term" value="F:transmembrane transporter activity"/>
    <property type="evidence" value="ECO:0007669"/>
    <property type="project" value="InterPro"/>
</dbReference>
<protein>
    <submittedName>
        <fullName evidence="9">Uncharacterized protein</fullName>
    </submittedName>
</protein>
<feature type="transmembrane region" description="Helical" evidence="8">
    <location>
        <begin position="436"/>
        <end position="461"/>
    </location>
</feature>
<feature type="transmembrane region" description="Helical" evidence="8">
    <location>
        <begin position="981"/>
        <end position="1006"/>
    </location>
</feature>
<feature type="transmembrane region" description="Helical" evidence="8">
    <location>
        <begin position="298"/>
        <end position="318"/>
    </location>
</feature>
<feature type="transmembrane region" description="Helical" evidence="8">
    <location>
        <begin position="325"/>
        <end position="346"/>
    </location>
</feature>
<dbReference type="OrthoDB" id="420519at2759"/>
<comment type="similarity">
    <text evidence="2">Belongs to the CTL (choline transporter-like) family.</text>
</comment>
<dbReference type="InParanoid" id="A0A6L2Q5Q9"/>
<feature type="compositionally biased region" description="Basic and acidic residues" evidence="7">
    <location>
        <begin position="823"/>
        <end position="839"/>
    </location>
</feature>
<evidence type="ECO:0000256" key="4">
    <source>
        <dbReference type="ARBA" id="ARBA00022989"/>
    </source>
</evidence>
<evidence type="ECO:0000256" key="6">
    <source>
        <dbReference type="ARBA" id="ARBA00023180"/>
    </source>
</evidence>
<dbReference type="PANTHER" id="PTHR12385">
    <property type="entry name" value="CHOLINE TRANSPORTER-LIKE (SLC FAMILY 44)"/>
    <property type="match status" value="1"/>
</dbReference>
<feature type="transmembrane region" description="Helical" evidence="8">
    <location>
        <begin position="1027"/>
        <end position="1049"/>
    </location>
</feature>
<comment type="subcellular location">
    <subcellularLocation>
        <location evidence="1">Membrane</location>
        <topology evidence="1">Multi-pass membrane protein</topology>
    </subcellularLocation>
</comment>
<evidence type="ECO:0000256" key="8">
    <source>
        <dbReference type="SAM" id="Phobius"/>
    </source>
</evidence>
<evidence type="ECO:0000256" key="5">
    <source>
        <dbReference type="ARBA" id="ARBA00023136"/>
    </source>
</evidence>
<feature type="transmembrane region" description="Helical" evidence="8">
    <location>
        <begin position="394"/>
        <end position="415"/>
    </location>
</feature>
<gene>
    <name evidence="9" type="ORF">Cfor_02169</name>
</gene>
<dbReference type="SUPFAM" id="SSF52266">
    <property type="entry name" value="SGNH hydrolase"/>
    <property type="match status" value="1"/>
</dbReference>
<evidence type="ECO:0000256" key="3">
    <source>
        <dbReference type="ARBA" id="ARBA00022692"/>
    </source>
</evidence>
<dbReference type="Gene3D" id="3.40.50.1110">
    <property type="entry name" value="SGNH hydrolase"/>
    <property type="match status" value="1"/>
</dbReference>
<feature type="region of interest" description="Disordered" evidence="7">
    <location>
        <begin position="815"/>
        <end position="839"/>
    </location>
</feature>
<sequence length="1229" mass="139447">MWISDDITTFRNVIFCRNLPTFCWVLLNKSSGTSLKYDPTFKGPLHKRSCTDVICLLLFICFIAAWVAVGIYAFTHGDPGRLLSPTDSEGQRCGLDDKVRDRPYLFFFDLTKCAAPHAIITGCPTPQLCVKECPTENFAFVVNSKNDTNWATKMICKDGLSVSNVDVAEQLIDNNVCAGYYLKSKEVQRRCIPIDNIDVKFVVETFVSGGLELLFNIIGNFTDDLKYREYPFLVHQPVYLLVVYGRCLPAPIDIDSEEILNVLNKTEAELNAGQASVNIFMQAKELGQKVVQDLSSSWPFVVAGLAMAMVLCLIYIVLMRWFAGVMVWFSLLGTIGLLAYCCYATYVKYDELKTAEEIANVDPGAHGSERSFHSSFIEPAEHQLNQILAMKDTWLAFLIISAVTLVIVLLLVIFLRSRIRIAVALIKEASNITSTLAFPLFPWFLQLLVLGWFVSVLLFLAGSTHPVYRAVIDDNCTCHTPSGTYKLHKALLAIESTCSIISILLEDIRNTGTTEQCQLLEPSQRMEHNELHKHSECRESDYNAYQIAAGDWISVIHTSHAKTSKVRKSSSKANLQITTVSNRFAPLADLNDRSQKCRRAAIKNQTTDKKHKVLILGDSHMRGCAQRIAELLGSSYSVIGIVKPNARLSTITSSCKLEIGILTQKDIVIICGGTCDVAKNEANIGLRSLSKFVGRTNNTNVIVMGVPHRYDLQNTSCVNNEVNSFNRKLRKTLKMRTNLFIVNMTHNRDYFTSHGFHLNALGKRWVSNELGNSIRLLCETTNKTPSIHLPWKREEEEQEHRSKNEDTVINKVQSNELQEKEEECGHPKLQEGEESQEKEKECVGLKEMEDTVIKEMQAKGSQKKEEECEILRDTEDSTINEVQVKDIQEKGEENVNLNELEVNAASEVQAKKPQGEEEEESVNLNEIIVINEMQVKESQVQEEEHGTISETEDTVINGLQFFSYEKEKYVDYLHAFNIFGVFWGLFFVSALGEMILAGTFATWYWTFNKSDVPFLTVTVSIGRTFRYHLGTIAFGSLILAICRIIRVILEYINHKLKKYDNAFVKAIMCCLRCFFWCLEKFIKFINRNAYIMCAIHGKNFCRSARDAFSLLMRNIIRVFVLDKVTDFLLFLGKLMITAGMCALSFFVFSKELQYEKYVQVPVLNYTVVPVLIIGFGTYFIASIFFGVYAMAVDTLFLCFLEDCERNDGSQEKPYFMSRHLMKILHKKNK</sequence>
<proteinExistence type="inferred from homology"/>
<dbReference type="EMBL" id="BLKM01000832">
    <property type="protein sequence ID" value="GFG38862.1"/>
    <property type="molecule type" value="Genomic_DNA"/>
</dbReference>
<keyword evidence="10" id="KW-1185">Reference proteome</keyword>
<keyword evidence="6" id="KW-0325">Glycoprotein</keyword>
<evidence type="ECO:0000256" key="2">
    <source>
        <dbReference type="ARBA" id="ARBA00007168"/>
    </source>
</evidence>
<feature type="transmembrane region" description="Helical" evidence="8">
    <location>
        <begin position="1168"/>
        <end position="1191"/>
    </location>
</feature>
<feature type="compositionally biased region" description="Basic and acidic residues" evidence="7">
    <location>
        <begin position="791"/>
        <end position="808"/>
    </location>
</feature>
<evidence type="ECO:0000256" key="7">
    <source>
        <dbReference type="SAM" id="MobiDB-lite"/>
    </source>
</evidence>